<evidence type="ECO:0000256" key="1">
    <source>
        <dbReference type="SAM" id="MobiDB-lite"/>
    </source>
</evidence>
<evidence type="ECO:0008006" key="4">
    <source>
        <dbReference type="Google" id="ProtNLM"/>
    </source>
</evidence>
<evidence type="ECO:0000313" key="2">
    <source>
        <dbReference type="EMBL" id="EMD83472.1"/>
    </source>
</evidence>
<proteinExistence type="predicted"/>
<gene>
    <name evidence="2" type="ORF">C725_1373</name>
</gene>
<accession>M2U623</accession>
<dbReference type="OrthoDB" id="7441080at2"/>
<reference evidence="2 3" key="1">
    <citation type="journal article" date="2013" name="Genome Announc.">
        <title>Draft Genome Sequence of Strain JLT2015T, Belonging to the Family Sphingomonadaceae of the Alphaproteobacteria.</title>
        <authorList>
            <person name="Tang K."/>
            <person name="Liu K."/>
            <person name="Li S."/>
            <person name="Jiao N."/>
        </authorList>
    </citation>
    <scope>NUCLEOTIDE SEQUENCE [LARGE SCALE GENOMIC DNA]</scope>
    <source>
        <strain evidence="2 3">JLT2015</strain>
    </source>
</reference>
<feature type="compositionally biased region" description="Low complexity" evidence="1">
    <location>
        <begin position="9"/>
        <end position="23"/>
    </location>
</feature>
<organism evidence="2 3">
    <name type="scientific">Pacificimonas flava</name>
    <dbReference type="NCBI Taxonomy" id="1234595"/>
    <lineage>
        <taxon>Bacteria</taxon>
        <taxon>Pseudomonadati</taxon>
        <taxon>Pseudomonadota</taxon>
        <taxon>Alphaproteobacteria</taxon>
        <taxon>Sphingomonadales</taxon>
        <taxon>Sphingosinicellaceae</taxon>
        <taxon>Pacificimonas</taxon>
    </lineage>
</organism>
<dbReference type="AlphaFoldDB" id="M2U623"/>
<dbReference type="EMBL" id="AMRV01000003">
    <property type="protein sequence ID" value="EMD83472.1"/>
    <property type="molecule type" value="Genomic_DNA"/>
</dbReference>
<dbReference type="PATRIC" id="fig|1234595.3.peg.1376"/>
<comment type="caution">
    <text evidence="2">The sequence shown here is derived from an EMBL/GenBank/DDBJ whole genome shotgun (WGS) entry which is preliminary data.</text>
</comment>
<protein>
    <recommendedName>
        <fullName evidence="4">PAS domain-containing protein</fullName>
    </recommendedName>
</protein>
<feature type="region of interest" description="Disordered" evidence="1">
    <location>
        <begin position="1"/>
        <end position="26"/>
    </location>
</feature>
<dbReference type="Proteomes" id="UP000011717">
    <property type="component" value="Unassembled WGS sequence"/>
</dbReference>
<name>M2U623_9SPHN</name>
<evidence type="ECO:0000313" key="3">
    <source>
        <dbReference type="Proteomes" id="UP000011717"/>
    </source>
</evidence>
<keyword evidence="3" id="KW-1185">Reference proteome</keyword>
<sequence length="457" mass="49038">MESMDDQSADYAAAEEPAFDAPPVFSQHDERRMHVRAYNDWAALLNGREFPAPADLDGDLDAFGGHSILLDFAEDQAKPKLRFVGERLREECDLRAEEIAVGAVPPRSLISRLTDHYLEIIANRAPIGFEAEFISRRGNNTLYRGILMPLSSNGRSIDCMYGVINWKELAEADLETALKIEAGLIDSAAPADELEALMFGAPTPPRPVTTPEEILRANGYGITASEDAPRVETVLRLAPEPFLGEGGSHPQTAVGTQGTSLADCLAGARDAAATASRAGDRSRTALYRALSQAYDFHLQGEAQPEAYAEMLEAAGLKRQARAPMTPTAKLVFGADYDKARLTEFAAGLSCAARAAVPPGGFAEFVEAAEGGLKGLVQAERAARRQAAGTPRPSADTADARRSALRQAAPSAELSLDVPGEEEFILLVARREPGGRLGVMGAVAEDEKLLDRALRRLD</sequence>